<accession>A0A1I3I6X4</accession>
<keyword evidence="8" id="KW-1185">Reference proteome</keyword>
<dbReference type="UniPathway" id="UPA00694"/>
<comment type="pathway">
    <text evidence="6">Glycan metabolism; bacterial cellulose biosynthesis.</text>
</comment>
<dbReference type="PANTHER" id="PTHR39083">
    <property type="entry name" value="CYCLIC DI-GMP-BINDING PROTEIN"/>
    <property type="match status" value="1"/>
</dbReference>
<dbReference type="Proteomes" id="UP000242763">
    <property type="component" value="Unassembled WGS sequence"/>
</dbReference>
<dbReference type="RefSeq" id="WP_175556605.1">
    <property type="nucleotide sequence ID" value="NZ_FORF01000002.1"/>
</dbReference>
<keyword evidence="6" id="KW-0732">Signal</keyword>
<evidence type="ECO:0000256" key="6">
    <source>
        <dbReference type="RuleBase" id="RU365021"/>
    </source>
</evidence>
<evidence type="ECO:0000313" key="7">
    <source>
        <dbReference type="EMBL" id="SFI43764.1"/>
    </source>
</evidence>
<comment type="subunit">
    <text evidence="6">Tightly associated with the cellulose synthase catalytic subunit.</text>
</comment>
<dbReference type="Gene3D" id="2.60.120.260">
    <property type="entry name" value="Galactose-binding domain-like"/>
    <property type="match status" value="2"/>
</dbReference>
<comment type="similarity">
    <text evidence="6">Belongs to the AcsB/BcsB family.</text>
</comment>
<dbReference type="GO" id="GO:0005886">
    <property type="term" value="C:plasma membrane"/>
    <property type="evidence" value="ECO:0007669"/>
    <property type="project" value="UniProtKB-SubCell"/>
</dbReference>
<comment type="subcellular location">
    <subcellularLocation>
        <location evidence="6">Cell inner membrane</location>
    </subcellularLocation>
    <subcellularLocation>
        <location evidence="1">Cell membrane</location>
        <topology evidence="1">Single-pass membrane protein</topology>
    </subcellularLocation>
</comment>
<keyword evidence="3 6" id="KW-0812">Transmembrane</keyword>
<evidence type="ECO:0000256" key="4">
    <source>
        <dbReference type="ARBA" id="ARBA00022989"/>
    </source>
</evidence>
<keyword evidence="6" id="KW-0973">c-di-GMP</keyword>
<proteinExistence type="inferred from homology"/>
<dbReference type="STRING" id="1121003.SAMN03080618_00430"/>
<comment type="function">
    <text evidence="6">Binds the cellulose synthase activator, bis-(3'-5') cyclic diguanylic acid (c-di-GMP).</text>
</comment>
<protein>
    <recommendedName>
        <fullName evidence="6">Cyclic di-GMP-binding protein</fullName>
    </recommendedName>
    <alternativeName>
        <fullName evidence="6">Cellulose synthase regulatory subunit</fullName>
    </alternativeName>
</protein>
<reference evidence="8" key="1">
    <citation type="submission" date="2016-10" db="EMBL/GenBank/DDBJ databases">
        <authorList>
            <person name="Varghese N."/>
            <person name="Submissions S."/>
        </authorList>
    </citation>
    <scope>NUCLEOTIDE SEQUENCE [LARGE SCALE GENOMIC DNA]</scope>
    <source>
        <strain evidence="8">DSM 21857</strain>
    </source>
</reference>
<dbReference type="InterPro" id="IPR018513">
    <property type="entry name" value="Cell_synthase_bac"/>
</dbReference>
<evidence type="ECO:0000256" key="1">
    <source>
        <dbReference type="ARBA" id="ARBA00004162"/>
    </source>
</evidence>
<dbReference type="GO" id="GO:0006011">
    <property type="term" value="P:UDP-alpha-D-glucose metabolic process"/>
    <property type="evidence" value="ECO:0007669"/>
    <property type="project" value="InterPro"/>
</dbReference>
<keyword evidence="6" id="KW-0135">Cellulose biosynthesis</keyword>
<keyword evidence="6" id="KW-0997">Cell inner membrane</keyword>
<keyword evidence="4 6" id="KW-1133">Transmembrane helix</keyword>
<gene>
    <name evidence="7" type="ORF">SAMN03080618_00430</name>
</gene>
<dbReference type="AlphaFoldDB" id="A0A1I3I6X4"/>
<dbReference type="PANTHER" id="PTHR39083:SF1">
    <property type="entry name" value="CYCLIC DI-GMP-BINDING PROTEIN"/>
    <property type="match status" value="1"/>
</dbReference>
<dbReference type="GO" id="GO:0030244">
    <property type="term" value="P:cellulose biosynthetic process"/>
    <property type="evidence" value="ECO:0007669"/>
    <property type="project" value="UniProtKB-KW"/>
</dbReference>
<evidence type="ECO:0000256" key="2">
    <source>
        <dbReference type="ARBA" id="ARBA00022475"/>
    </source>
</evidence>
<evidence type="ECO:0000256" key="5">
    <source>
        <dbReference type="ARBA" id="ARBA00023136"/>
    </source>
</evidence>
<evidence type="ECO:0000256" key="3">
    <source>
        <dbReference type="ARBA" id="ARBA00022692"/>
    </source>
</evidence>
<dbReference type="Pfam" id="PF03170">
    <property type="entry name" value="BcsB"/>
    <property type="match status" value="1"/>
</dbReference>
<organism evidence="7 8">
    <name type="scientific">Aquamicrobium aerolatum DSM 21857</name>
    <dbReference type="NCBI Taxonomy" id="1121003"/>
    <lineage>
        <taxon>Bacteria</taxon>
        <taxon>Pseudomonadati</taxon>
        <taxon>Pseudomonadota</taxon>
        <taxon>Alphaproteobacteria</taxon>
        <taxon>Hyphomicrobiales</taxon>
        <taxon>Phyllobacteriaceae</taxon>
        <taxon>Aerobium</taxon>
    </lineage>
</organism>
<keyword evidence="5 6" id="KW-0472">Membrane</keyword>
<sequence>MIRSLLASLVLILSLTNLCAQSMPFDMAPERPAPAVVPEASEGVAQPAAEAPSALPKEFRRGLLPSGDLSLRGENASRSWIIHLTEQQAAAPVRLHLGYSNAVVVAPEASRLQVLLNDATVIETSIRSAEGVTNLEAEIPSGLLRAGRNEFSLRVNQRHRTDCTIQSTYELWTTIKAAQTFLTSTDENSQKLSTVDDLRTIAPDPTGKATIAIVAPGMARGDIGADIMKLAQAIALHVPLPDLNYVVEAAPSSAQDNASLFVFLGTNEELEPLGINLRTKGEDGPVAGFTERRGGAPTFVISGRSRSEWLSALDQLLAPVDRVAGTQRQALVTETWQTPNAPMIYGARELTFSELGVQSQQFSGRRFTTGFQFAIPADYYADSYGEAKILLDAAYAPNVLPGSLVNVYINGSIAVSMPLNETRGALLKQVPIRLTTRHFKPGLNEVAIVADLASAEDEACLAVAGPGDEPRFAIFSTSRFVVPAFARIGQRPNLAALGGTGYPFGQSKDHVPIFLERNDAASLSVTADLLARMAISAGRAFPVTFTNSIDATRDRDAIFVGSISAIPSTVLGQVNVSEESRSFWGTSHGRAPGGADATQIDAEAWRRQMEQSTWMSEIDDWLQRTFDLNLRSLRFAPLSEAAFVPSQPAQVLLAQGSNPARNGVWTLVTAPDSAMLRDGVNALTRLPNWNQLSGRLATLDTDLQTISALPVTSQSFIETQPFSVGNFRLIIANWLSANILSYSLVLVGACTLLGIATSMLLSRLGRRN</sequence>
<dbReference type="EMBL" id="FORF01000002">
    <property type="protein sequence ID" value="SFI43764.1"/>
    <property type="molecule type" value="Genomic_DNA"/>
</dbReference>
<feature type="signal peptide" evidence="6">
    <location>
        <begin position="1"/>
        <end position="20"/>
    </location>
</feature>
<evidence type="ECO:0000313" key="8">
    <source>
        <dbReference type="Proteomes" id="UP000242763"/>
    </source>
</evidence>
<keyword evidence="2 6" id="KW-1003">Cell membrane</keyword>
<name>A0A1I3I6X4_9HYPH</name>
<feature type="transmembrane region" description="Helical" evidence="6">
    <location>
        <begin position="739"/>
        <end position="761"/>
    </location>
</feature>
<feature type="chain" id="PRO_5017101384" description="Cyclic di-GMP-binding protein" evidence="6">
    <location>
        <begin position="21"/>
        <end position="768"/>
    </location>
</feature>